<keyword evidence="10" id="KW-1185">Reference proteome</keyword>
<evidence type="ECO:0000256" key="2">
    <source>
        <dbReference type="ARBA" id="ARBA00023136"/>
    </source>
</evidence>
<name>A0A327X0F1_LARAB</name>
<evidence type="ECO:0000256" key="3">
    <source>
        <dbReference type="ARBA" id="ARBA00023237"/>
    </source>
</evidence>
<evidence type="ECO:0000256" key="5">
    <source>
        <dbReference type="SAM" id="MobiDB-lite"/>
    </source>
</evidence>
<feature type="chain" id="PRO_5016420298" evidence="6">
    <location>
        <begin position="20"/>
        <end position="935"/>
    </location>
</feature>
<dbReference type="EMBL" id="QLMC01000003">
    <property type="protein sequence ID" value="RAJ98095.1"/>
    <property type="molecule type" value="Genomic_DNA"/>
</dbReference>
<feature type="domain" description="TonB-dependent receptor-like beta-barrel" evidence="7">
    <location>
        <begin position="466"/>
        <end position="893"/>
    </location>
</feature>
<feature type="compositionally biased region" description="Polar residues" evidence="5">
    <location>
        <begin position="481"/>
        <end position="490"/>
    </location>
</feature>
<comment type="similarity">
    <text evidence="4">Belongs to the TonB-dependent receptor family.</text>
</comment>
<evidence type="ECO:0000313" key="9">
    <source>
        <dbReference type="EMBL" id="RAJ98095.1"/>
    </source>
</evidence>
<evidence type="ECO:0000256" key="1">
    <source>
        <dbReference type="ARBA" id="ARBA00004442"/>
    </source>
</evidence>
<dbReference type="Pfam" id="PF00593">
    <property type="entry name" value="TonB_dep_Rec_b-barrel"/>
    <property type="match status" value="1"/>
</dbReference>
<gene>
    <name evidence="9" type="ORF">LX87_03003</name>
</gene>
<dbReference type="InterPro" id="IPR008969">
    <property type="entry name" value="CarboxyPept-like_regulatory"/>
</dbReference>
<dbReference type="SUPFAM" id="SSF49464">
    <property type="entry name" value="Carboxypeptidase regulatory domain-like"/>
    <property type="match status" value="1"/>
</dbReference>
<protein>
    <submittedName>
        <fullName evidence="9">TonB-dependent receptor</fullName>
    </submittedName>
</protein>
<evidence type="ECO:0000256" key="6">
    <source>
        <dbReference type="SAM" id="SignalP"/>
    </source>
</evidence>
<organism evidence="9 10">
    <name type="scientific">Larkinella arboricola</name>
    <dbReference type="NCBI Taxonomy" id="643671"/>
    <lineage>
        <taxon>Bacteria</taxon>
        <taxon>Pseudomonadati</taxon>
        <taxon>Bacteroidota</taxon>
        <taxon>Cytophagia</taxon>
        <taxon>Cytophagales</taxon>
        <taxon>Spirosomataceae</taxon>
        <taxon>Larkinella</taxon>
    </lineage>
</organism>
<comment type="caution">
    <text evidence="9">The sequence shown here is derived from an EMBL/GenBank/DDBJ whole genome shotgun (WGS) entry which is preliminary data.</text>
</comment>
<dbReference type="PANTHER" id="PTHR40980:SF4">
    <property type="entry name" value="TONB-DEPENDENT RECEPTOR-LIKE BETA-BARREL DOMAIN-CONTAINING PROTEIN"/>
    <property type="match status" value="1"/>
</dbReference>
<dbReference type="InterPro" id="IPR037066">
    <property type="entry name" value="Plug_dom_sf"/>
</dbReference>
<dbReference type="AlphaFoldDB" id="A0A327X0F1"/>
<dbReference type="SUPFAM" id="SSF56935">
    <property type="entry name" value="Porins"/>
    <property type="match status" value="1"/>
</dbReference>
<evidence type="ECO:0000259" key="7">
    <source>
        <dbReference type="Pfam" id="PF00593"/>
    </source>
</evidence>
<evidence type="ECO:0000259" key="8">
    <source>
        <dbReference type="Pfam" id="PF07715"/>
    </source>
</evidence>
<dbReference type="RefSeq" id="WP_111629030.1">
    <property type="nucleotide sequence ID" value="NZ_QLMC01000003.1"/>
</dbReference>
<dbReference type="InterPro" id="IPR012910">
    <property type="entry name" value="Plug_dom"/>
</dbReference>
<dbReference type="OrthoDB" id="9768470at2"/>
<dbReference type="Pfam" id="PF07715">
    <property type="entry name" value="Plug"/>
    <property type="match status" value="1"/>
</dbReference>
<feature type="signal peptide" evidence="6">
    <location>
        <begin position="1"/>
        <end position="19"/>
    </location>
</feature>
<keyword evidence="2 4" id="KW-0472">Membrane</keyword>
<dbReference type="InterPro" id="IPR036942">
    <property type="entry name" value="Beta-barrel_TonB_sf"/>
</dbReference>
<dbReference type="Pfam" id="PF13715">
    <property type="entry name" value="CarbopepD_reg_2"/>
    <property type="match status" value="1"/>
</dbReference>
<evidence type="ECO:0000256" key="4">
    <source>
        <dbReference type="RuleBase" id="RU003357"/>
    </source>
</evidence>
<dbReference type="GO" id="GO:0009279">
    <property type="term" value="C:cell outer membrane"/>
    <property type="evidence" value="ECO:0007669"/>
    <property type="project" value="UniProtKB-SubCell"/>
</dbReference>
<comment type="subcellular location">
    <subcellularLocation>
        <location evidence="1 4">Cell outer membrane</location>
    </subcellularLocation>
</comment>
<feature type="domain" description="TonB-dependent receptor plug" evidence="8">
    <location>
        <begin position="136"/>
        <end position="225"/>
    </location>
</feature>
<keyword evidence="6" id="KW-0732">Signal</keyword>
<evidence type="ECO:0000313" key="10">
    <source>
        <dbReference type="Proteomes" id="UP000248790"/>
    </source>
</evidence>
<proteinExistence type="inferred from homology"/>
<dbReference type="Gene3D" id="2.170.130.10">
    <property type="entry name" value="TonB-dependent receptor, plug domain"/>
    <property type="match status" value="1"/>
</dbReference>
<dbReference type="Gene3D" id="2.40.170.20">
    <property type="entry name" value="TonB-dependent receptor, beta-barrel domain"/>
    <property type="match status" value="1"/>
</dbReference>
<dbReference type="PANTHER" id="PTHR40980">
    <property type="entry name" value="PLUG DOMAIN-CONTAINING PROTEIN"/>
    <property type="match status" value="1"/>
</dbReference>
<keyword evidence="4" id="KW-0798">TonB box</keyword>
<dbReference type="Proteomes" id="UP000248790">
    <property type="component" value="Unassembled WGS sequence"/>
</dbReference>
<feature type="region of interest" description="Disordered" evidence="5">
    <location>
        <begin position="475"/>
        <end position="500"/>
    </location>
</feature>
<dbReference type="Gene3D" id="2.60.40.1120">
    <property type="entry name" value="Carboxypeptidase-like, regulatory domain"/>
    <property type="match status" value="1"/>
</dbReference>
<keyword evidence="9" id="KW-0675">Receptor</keyword>
<keyword evidence="3" id="KW-0998">Cell outer membrane</keyword>
<dbReference type="InterPro" id="IPR000531">
    <property type="entry name" value="Beta-barrel_TonB"/>
</dbReference>
<sequence>MKFLLTGITLFVFHFAVLAQTGSIKGTIKDAKNAEAIIGATIQLVGSNPVIGAVTDVEGNFEIAKVPAGVHQLQISSVSYATKTVNNVRVEADKTTLINSALEEDNKTLAEVIVKGQRGTNTEMAVITEIKQIEQVAVGISAQQISRSQDRDASQVIRRVPGVSIQDDRFVIVRGLNERYNTVMLNDVITPSTEVDIKSFSFDLIPSSAIDRMLIFKSGAAELPGDFGGGIIKIYTKTIPDANSFYAGISTSYRAGTTFQNHNTHQGGKTDWLGFDDGTRRLPSNFPSQRRINAFGASSEPVVNRFKALSPYFTLQNRMVSPDLRAQLGFSKRFYIGSKELTNFTNVNYTNTHTFSNVEQYRYFAADPTTGHSVIQYAYNDQLLTENTRLGVLTNWAFILNPRTKFEFRNLFNQLGTKETTVRGGYNDNNLELNNYAFRYEQKSIYTGQLSGTHELSGQSRLRWTGGYGFTNRQEPDYRRFTSSRPQGSNEPFRIDVPQQPSPTFQNAARFYSNLTEYVSTGRVDYEFKKAASAETDDKQILKLRAGVYTEYKDRAFRARYFGIVNPNNVSAEILSLPPAQFFQNSNLSSTGLYYNEGTNTQDRYDAQNTLVSGYVGAYIPFSARFNATVGFRGEYNRQQLQSVVNGVQRIRVDNPLFSPLPSVNASYNLTDKSLFRLAYSLSVNRPEFRELAQFSYYDFNYDVSRVGNPNLKTATIHNADARYEFYPSEGQLISLAAFYKYFINPIEAKINYSGSGVSYTVDNANNAYSMGLELEARKSLRGMSGSDFLDNVTVLLNAALIKSSVINSFVGQENNRSLQGQSPYLINAGIYYADPKQGWQVNLLYNVIGRRIFAVGDRSVQPTIYEMPRNAIDITVTKQIGDHFEIRAGIQDLLNQPFRLIQDSNLDKKITDTDDVYQRFRRGSYSTAGLIYKF</sequence>
<accession>A0A327X0F1</accession>
<reference evidence="9 10" key="1">
    <citation type="submission" date="2018-06" db="EMBL/GenBank/DDBJ databases">
        <title>Genomic Encyclopedia of Archaeal and Bacterial Type Strains, Phase II (KMG-II): from individual species to whole genera.</title>
        <authorList>
            <person name="Goeker M."/>
        </authorList>
    </citation>
    <scope>NUCLEOTIDE SEQUENCE [LARGE SCALE GENOMIC DNA]</scope>
    <source>
        <strain evidence="9 10">DSM 21851</strain>
    </source>
</reference>